<feature type="region of interest" description="Disordered" evidence="1">
    <location>
        <begin position="1"/>
        <end position="72"/>
    </location>
</feature>
<organism evidence="2 3">
    <name type="scientific">Paraphaeosphaeria sporulosa</name>
    <dbReference type="NCBI Taxonomy" id="1460663"/>
    <lineage>
        <taxon>Eukaryota</taxon>
        <taxon>Fungi</taxon>
        <taxon>Dikarya</taxon>
        <taxon>Ascomycota</taxon>
        <taxon>Pezizomycotina</taxon>
        <taxon>Dothideomycetes</taxon>
        <taxon>Pleosporomycetidae</taxon>
        <taxon>Pleosporales</taxon>
        <taxon>Massarineae</taxon>
        <taxon>Didymosphaeriaceae</taxon>
        <taxon>Paraphaeosphaeria</taxon>
    </lineage>
</organism>
<dbReference type="RefSeq" id="XP_018033106.1">
    <property type="nucleotide sequence ID" value="XM_018182110.1"/>
</dbReference>
<dbReference type="EMBL" id="KV441555">
    <property type="protein sequence ID" value="OAG02741.1"/>
    <property type="molecule type" value="Genomic_DNA"/>
</dbReference>
<keyword evidence="3" id="KW-1185">Reference proteome</keyword>
<reference evidence="2 3" key="1">
    <citation type="submission" date="2016-05" db="EMBL/GenBank/DDBJ databases">
        <title>Comparative analysis of secretome profiles of manganese(II)-oxidizing ascomycete fungi.</title>
        <authorList>
            <consortium name="DOE Joint Genome Institute"/>
            <person name="Zeiner C.A."/>
            <person name="Purvine S.O."/>
            <person name="Zink E.M."/>
            <person name="Wu S."/>
            <person name="Pasa-Tolic L."/>
            <person name="Chaput D.L."/>
            <person name="Haridas S."/>
            <person name="Grigoriev I.V."/>
            <person name="Santelli C.M."/>
            <person name="Hansel C.M."/>
        </authorList>
    </citation>
    <scope>NUCLEOTIDE SEQUENCE [LARGE SCALE GENOMIC DNA]</scope>
    <source>
        <strain evidence="2 3">AP3s5-JAC2a</strain>
    </source>
</reference>
<dbReference type="AlphaFoldDB" id="A0A177C6I8"/>
<evidence type="ECO:0000313" key="3">
    <source>
        <dbReference type="Proteomes" id="UP000077069"/>
    </source>
</evidence>
<dbReference type="GeneID" id="28765596"/>
<accession>A0A177C6I8</accession>
<dbReference type="Proteomes" id="UP000077069">
    <property type="component" value="Unassembled WGS sequence"/>
</dbReference>
<proteinExistence type="predicted"/>
<name>A0A177C6I8_9PLEO</name>
<sequence length="115" mass="12564">MKMQFTSISSPPPPPAPLSPSALTSTRASPTSKTSAMASIAGPLTTTATRPWTASRPTKTPTRRGHLRPHAGAHQVQLVQGYLYRPEVRVSHGFALEPMRKRFCFCLPMLLGMHK</sequence>
<dbReference type="InParanoid" id="A0A177C6I8"/>
<gene>
    <name evidence="2" type="ORF">CC84DRAFT_1207593</name>
</gene>
<feature type="compositionally biased region" description="Polar residues" evidence="1">
    <location>
        <begin position="44"/>
        <end position="60"/>
    </location>
</feature>
<evidence type="ECO:0000313" key="2">
    <source>
        <dbReference type="EMBL" id="OAG02741.1"/>
    </source>
</evidence>
<feature type="compositionally biased region" description="Polar residues" evidence="1">
    <location>
        <begin position="27"/>
        <end position="37"/>
    </location>
</feature>
<evidence type="ECO:0000256" key="1">
    <source>
        <dbReference type="SAM" id="MobiDB-lite"/>
    </source>
</evidence>
<protein>
    <submittedName>
        <fullName evidence="2">Uncharacterized protein</fullName>
    </submittedName>
</protein>
<feature type="compositionally biased region" description="Basic residues" evidence="1">
    <location>
        <begin position="61"/>
        <end position="71"/>
    </location>
</feature>